<evidence type="ECO:0000313" key="3">
    <source>
        <dbReference type="Proteomes" id="UP001285908"/>
    </source>
</evidence>
<keyword evidence="3" id="KW-1185">Reference proteome</keyword>
<organism evidence="2 3">
    <name type="scientific">Neurospora hispaniola</name>
    <dbReference type="NCBI Taxonomy" id="588809"/>
    <lineage>
        <taxon>Eukaryota</taxon>
        <taxon>Fungi</taxon>
        <taxon>Dikarya</taxon>
        <taxon>Ascomycota</taxon>
        <taxon>Pezizomycotina</taxon>
        <taxon>Sordariomycetes</taxon>
        <taxon>Sordariomycetidae</taxon>
        <taxon>Sordariales</taxon>
        <taxon>Sordariaceae</taxon>
        <taxon>Neurospora</taxon>
    </lineage>
</organism>
<dbReference type="GeneID" id="87877949"/>
<name>A0AAJ0I2P3_9PEZI</name>
<reference evidence="2 3" key="1">
    <citation type="journal article" date="2023" name="Mol. Phylogenet. Evol.">
        <title>Genome-scale phylogeny and comparative genomics of the fungal order Sordariales.</title>
        <authorList>
            <person name="Hensen N."/>
            <person name="Bonometti L."/>
            <person name="Westerberg I."/>
            <person name="Brannstrom I.O."/>
            <person name="Guillou S."/>
            <person name="Cros-Aarteil S."/>
            <person name="Calhoun S."/>
            <person name="Haridas S."/>
            <person name="Kuo A."/>
            <person name="Mondo S."/>
            <person name="Pangilinan J."/>
            <person name="Riley R."/>
            <person name="LaButti K."/>
            <person name="Andreopoulos B."/>
            <person name="Lipzen A."/>
            <person name="Chen C."/>
            <person name="Yan M."/>
            <person name="Daum C."/>
            <person name="Ng V."/>
            <person name="Clum A."/>
            <person name="Steindorff A."/>
            <person name="Ohm R.A."/>
            <person name="Martin F."/>
            <person name="Silar P."/>
            <person name="Natvig D.O."/>
            <person name="Lalanne C."/>
            <person name="Gautier V."/>
            <person name="Ament-Velasquez S.L."/>
            <person name="Kruys A."/>
            <person name="Hutchinson M.I."/>
            <person name="Powell A.J."/>
            <person name="Barry K."/>
            <person name="Miller A.N."/>
            <person name="Grigoriev I.V."/>
            <person name="Debuchy R."/>
            <person name="Gladieux P."/>
            <person name="Hiltunen Thoren M."/>
            <person name="Johannesson H."/>
        </authorList>
    </citation>
    <scope>NUCLEOTIDE SEQUENCE [LARGE SCALE GENOMIC DNA]</scope>
    <source>
        <strain evidence="2 3">FGSC 10403</strain>
    </source>
</reference>
<gene>
    <name evidence="2" type="ORF">B0T23DRAFT_431513</name>
</gene>
<protein>
    <submittedName>
        <fullName evidence="2">Uncharacterized protein</fullName>
    </submittedName>
</protein>
<dbReference type="RefSeq" id="XP_062690014.1">
    <property type="nucleotide sequence ID" value="XM_062840327.1"/>
</dbReference>
<evidence type="ECO:0000313" key="2">
    <source>
        <dbReference type="EMBL" id="KAK3487887.1"/>
    </source>
</evidence>
<dbReference type="EMBL" id="JAULSX010000007">
    <property type="protein sequence ID" value="KAK3487887.1"/>
    <property type="molecule type" value="Genomic_DNA"/>
</dbReference>
<dbReference type="Proteomes" id="UP001285908">
    <property type="component" value="Unassembled WGS sequence"/>
</dbReference>
<dbReference type="AlphaFoldDB" id="A0AAJ0I2P3"/>
<comment type="caution">
    <text evidence="2">The sequence shown here is derived from an EMBL/GenBank/DDBJ whole genome shotgun (WGS) entry which is preliminary data.</text>
</comment>
<accession>A0AAJ0I2P3</accession>
<evidence type="ECO:0000256" key="1">
    <source>
        <dbReference type="SAM" id="MobiDB-lite"/>
    </source>
</evidence>
<feature type="compositionally biased region" description="Low complexity" evidence="1">
    <location>
        <begin position="36"/>
        <end position="72"/>
    </location>
</feature>
<proteinExistence type="predicted"/>
<sequence>MSGHSSSHSSSSGKTNWDSIAMGSSALGFIKTDVASKSSSSRGGSSHGSSSGSKSSGSSHGSSKGSSSGSKR</sequence>
<feature type="region of interest" description="Disordered" evidence="1">
    <location>
        <begin position="34"/>
        <end position="72"/>
    </location>
</feature>